<accession>A0A841GR91</accession>
<proteinExistence type="predicted"/>
<evidence type="ECO:0000313" key="3">
    <source>
        <dbReference type="Proteomes" id="UP000555828"/>
    </source>
</evidence>
<feature type="transmembrane region" description="Helical" evidence="1">
    <location>
        <begin position="70"/>
        <end position="89"/>
    </location>
</feature>
<name>A0A841GR91_9BACT</name>
<organism evidence="2 3">
    <name type="scientific">Thermosipho japonicus</name>
    <dbReference type="NCBI Taxonomy" id="90323"/>
    <lineage>
        <taxon>Bacteria</taxon>
        <taxon>Thermotogati</taxon>
        <taxon>Thermotogota</taxon>
        <taxon>Thermotogae</taxon>
        <taxon>Thermotogales</taxon>
        <taxon>Fervidobacteriaceae</taxon>
        <taxon>Thermosipho</taxon>
    </lineage>
</organism>
<dbReference type="RefSeq" id="WP_184618894.1">
    <property type="nucleotide sequence ID" value="NZ_JACHEX010000001.1"/>
</dbReference>
<keyword evidence="3" id="KW-1185">Reference proteome</keyword>
<dbReference type="EMBL" id="JACHEX010000001">
    <property type="protein sequence ID" value="MBB6062189.1"/>
    <property type="molecule type" value="Genomic_DNA"/>
</dbReference>
<dbReference type="AlphaFoldDB" id="A0A841GR91"/>
<keyword evidence="1" id="KW-1133">Transmembrane helix</keyword>
<gene>
    <name evidence="2" type="ORF">HNP65_000611</name>
</gene>
<protein>
    <recommendedName>
        <fullName evidence="4">DUF5317 domain-containing protein</fullName>
    </recommendedName>
</protein>
<evidence type="ECO:0008006" key="4">
    <source>
        <dbReference type="Google" id="ProtNLM"/>
    </source>
</evidence>
<reference evidence="2 3" key="1">
    <citation type="submission" date="2020-08" db="EMBL/GenBank/DDBJ databases">
        <title>Genomic Encyclopedia of Type Strains, Phase IV (KMG-IV): sequencing the most valuable type-strain genomes for metagenomic binning, comparative biology and taxonomic classification.</title>
        <authorList>
            <person name="Goeker M."/>
        </authorList>
    </citation>
    <scope>NUCLEOTIDE SEQUENCE [LARGE SCALE GENOMIC DNA]</scope>
    <source>
        <strain evidence="2 3">DSM 13481</strain>
    </source>
</reference>
<evidence type="ECO:0000256" key="1">
    <source>
        <dbReference type="SAM" id="Phobius"/>
    </source>
</evidence>
<keyword evidence="1" id="KW-0472">Membrane</keyword>
<evidence type="ECO:0000313" key="2">
    <source>
        <dbReference type="EMBL" id="MBB6062189.1"/>
    </source>
</evidence>
<comment type="caution">
    <text evidence="2">The sequence shown here is derived from an EMBL/GenBank/DDBJ whole genome shotgun (WGS) entry which is preliminary data.</text>
</comment>
<dbReference type="InterPro" id="IPR035168">
    <property type="entry name" value="DUF5317"/>
</dbReference>
<dbReference type="Pfam" id="PF17248">
    <property type="entry name" value="DUF5317"/>
    <property type="match status" value="1"/>
</dbReference>
<feature type="transmembrane region" description="Helical" evidence="1">
    <location>
        <begin position="134"/>
        <end position="153"/>
    </location>
</feature>
<sequence>MIVYIFLIAFLISIFTKRIKHVIERNYRYFYLFPIPFILQMIPSYREILMPLSFAFLLVLLILNKHIPGFSLISIGTILNSFVMMINNWKMPVLSCWVEKFNLPVGMRHLVVDSFSWKLFLGDWIPVMLPWREYYVISIGDIFVYVGVFYFLLKINSNR</sequence>
<dbReference type="Proteomes" id="UP000555828">
    <property type="component" value="Unassembled WGS sequence"/>
</dbReference>
<feature type="transmembrane region" description="Helical" evidence="1">
    <location>
        <begin position="44"/>
        <end position="63"/>
    </location>
</feature>
<keyword evidence="1" id="KW-0812">Transmembrane</keyword>